<dbReference type="RefSeq" id="WP_380975133.1">
    <property type="nucleotide sequence ID" value="NZ_JBHTEF010000001.1"/>
</dbReference>
<dbReference type="InterPro" id="IPR024320">
    <property type="entry name" value="LPG_synthase_C"/>
</dbReference>
<keyword evidence="4 6" id="KW-1133">Transmembrane helix</keyword>
<keyword evidence="2" id="KW-1003">Cell membrane</keyword>
<dbReference type="PANTHER" id="PTHR34697">
    <property type="entry name" value="PHOSPHATIDYLGLYCEROL LYSYLTRANSFERASE"/>
    <property type="match status" value="1"/>
</dbReference>
<evidence type="ECO:0000256" key="2">
    <source>
        <dbReference type="ARBA" id="ARBA00022475"/>
    </source>
</evidence>
<accession>A0ABW2SPB8</accession>
<evidence type="ECO:0000313" key="9">
    <source>
        <dbReference type="Proteomes" id="UP001596527"/>
    </source>
</evidence>
<evidence type="ECO:0000259" key="7">
    <source>
        <dbReference type="Pfam" id="PF09924"/>
    </source>
</evidence>
<evidence type="ECO:0000256" key="3">
    <source>
        <dbReference type="ARBA" id="ARBA00022692"/>
    </source>
</evidence>
<keyword evidence="5 6" id="KW-0472">Membrane</keyword>
<reference evidence="9" key="1">
    <citation type="journal article" date="2019" name="Int. J. Syst. Evol. Microbiol.">
        <title>The Global Catalogue of Microorganisms (GCM) 10K type strain sequencing project: providing services to taxonomists for standard genome sequencing and annotation.</title>
        <authorList>
            <consortium name="The Broad Institute Genomics Platform"/>
            <consortium name="The Broad Institute Genome Sequencing Center for Infectious Disease"/>
            <person name="Wu L."/>
            <person name="Ma J."/>
        </authorList>
    </citation>
    <scope>NUCLEOTIDE SEQUENCE [LARGE SCALE GENOMIC DNA]</scope>
    <source>
        <strain evidence="9">CCUG 56698</strain>
    </source>
</reference>
<sequence>MAILTVVAATHPRMRWIAIDLFPAITSRTARSGLLIMATVLVILARGLRRGHHTAWLLSSAALTLSVILHIVHGSEPLVGVLTCGVAVWLVLRRDAFPVRLTLAPRRRLVEGLIAVAVLIGGLGLIALVRDTAWHHVLHQADIVLLVVFLPAVAWSLFSPTRPPHLSRSEHRTRRERARDIVERYGAGSLDWFALRDDKDWFFSGSSVVAYSARGGVCLVSPDPIGPEGEREAVWAEMTAYARDLGTSLCVVGASRDWLPVYESTGLRTVYLGDEAVVDCRTFTLEGHAHKALRQAVNRVTRGGWTTTLADPLDLPPDARREILEMIGQSRRGDTERGYSMTLSRLFDPEDRGLLMSVTRSPEGRIDAVCQWVPARALRGWSLDLMRRRLDVDDLPNGLMDATIAATIQQVADRGEHSLTLNFAVMRDVLEPGGPGSALEAAIRPILQSLSRATQMGSLSRFNDKFDPSWMPRYVVLDAVEYVAGQALALADAEGLTELPVIGRLLGRSAADSPR</sequence>
<evidence type="ECO:0000256" key="4">
    <source>
        <dbReference type="ARBA" id="ARBA00022989"/>
    </source>
</evidence>
<feature type="transmembrane region" description="Helical" evidence="6">
    <location>
        <begin position="141"/>
        <end position="158"/>
    </location>
</feature>
<dbReference type="Pfam" id="PF09924">
    <property type="entry name" value="LPG_synthase_C"/>
    <property type="match status" value="1"/>
</dbReference>
<evidence type="ECO:0000256" key="1">
    <source>
        <dbReference type="ARBA" id="ARBA00004651"/>
    </source>
</evidence>
<protein>
    <submittedName>
        <fullName evidence="8">Bifunctional lysylphosphatidylglycerol flippase/synthetase MprF</fullName>
    </submittedName>
</protein>
<feature type="domain" description="Phosphatidylglycerol lysyltransferase C-terminal" evidence="7">
    <location>
        <begin position="180"/>
        <end position="476"/>
    </location>
</feature>
<feature type="transmembrane region" description="Helical" evidence="6">
    <location>
        <begin position="55"/>
        <end position="72"/>
    </location>
</feature>
<name>A0ABW2SPB8_9ACTO</name>
<evidence type="ECO:0000313" key="8">
    <source>
        <dbReference type="EMBL" id="MFC7581649.1"/>
    </source>
</evidence>
<keyword evidence="9" id="KW-1185">Reference proteome</keyword>
<dbReference type="Proteomes" id="UP001596527">
    <property type="component" value="Unassembled WGS sequence"/>
</dbReference>
<comment type="caution">
    <text evidence="8">The sequence shown here is derived from an EMBL/GenBank/DDBJ whole genome shotgun (WGS) entry which is preliminary data.</text>
</comment>
<organism evidence="8 9">
    <name type="scientific">Schaalia naturae</name>
    <dbReference type="NCBI Taxonomy" id="635203"/>
    <lineage>
        <taxon>Bacteria</taxon>
        <taxon>Bacillati</taxon>
        <taxon>Actinomycetota</taxon>
        <taxon>Actinomycetes</taxon>
        <taxon>Actinomycetales</taxon>
        <taxon>Actinomycetaceae</taxon>
        <taxon>Schaalia</taxon>
    </lineage>
</organism>
<comment type="subcellular location">
    <subcellularLocation>
        <location evidence="1">Cell membrane</location>
        <topology evidence="1">Multi-pass membrane protein</topology>
    </subcellularLocation>
</comment>
<gene>
    <name evidence="8" type="ORF">ACFQWG_10635</name>
</gene>
<feature type="transmembrane region" description="Helical" evidence="6">
    <location>
        <begin position="30"/>
        <end position="48"/>
    </location>
</feature>
<dbReference type="EMBL" id="JBHTEF010000001">
    <property type="protein sequence ID" value="MFC7581649.1"/>
    <property type="molecule type" value="Genomic_DNA"/>
</dbReference>
<dbReference type="InterPro" id="IPR051211">
    <property type="entry name" value="PG_lysyltransferase"/>
</dbReference>
<dbReference type="PANTHER" id="PTHR34697:SF2">
    <property type="entry name" value="PHOSPHATIDYLGLYCEROL LYSYLTRANSFERASE"/>
    <property type="match status" value="1"/>
</dbReference>
<feature type="transmembrane region" description="Helical" evidence="6">
    <location>
        <begin position="109"/>
        <end position="129"/>
    </location>
</feature>
<proteinExistence type="predicted"/>
<evidence type="ECO:0000256" key="5">
    <source>
        <dbReference type="ARBA" id="ARBA00023136"/>
    </source>
</evidence>
<evidence type="ECO:0000256" key="6">
    <source>
        <dbReference type="SAM" id="Phobius"/>
    </source>
</evidence>
<keyword evidence="3 6" id="KW-0812">Transmembrane</keyword>